<feature type="transmembrane region" description="Helical" evidence="1">
    <location>
        <begin position="164"/>
        <end position="184"/>
    </location>
</feature>
<evidence type="ECO:0000313" key="3">
    <source>
        <dbReference type="Proteomes" id="UP000253934"/>
    </source>
</evidence>
<feature type="transmembrane region" description="Helical" evidence="1">
    <location>
        <begin position="191"/>
        <end position="211"/>
    </location>
</feature>
<feature type="transmembrane region" description="Helical" evidence="1">
    <location>
        <begin position="61"/>
        <end position="87"/>
    </location>
</feature>
<protein>
    <submittedName>
        <fullName evidence="2">ABC transporter permease</fullName>
    </submittedName>
</protein>
<keyword evidence="1" id="KW-0812">Transmembrane</keyword>
<dbReference type="AlphaFoldDB" id="A0A369KTZ3"/>
<comment type="caution">
    <text evidence="2">The sequence shown here is derived from an EMBL/GenBank/DDBJ whole genome shotgun (WGS) entry which is preliminary data.</text>
</comment>
<evidence type="ECO:0000313" key="2">
    <source>
        <dbReference type="EMBL" id="RDB36840.1"/>
    </source>
</evidence>
<dbReference type="EMBL" id="QOVW01000022">
    <property type="protein sequence ID" value="RDB36840.1"/>
    <property type="molecule type" value="Genomic_DNA"/>
</dbReference>
<feature type="transmembrane region" description="Helical" evidence="1">
    <location>
        <begin position="252"/>
        <end position="274"/>
    </location>
</feature>
<name>A0A369KTZ3_9BACT</name>
<keyword evidence="3" id="KW-1185">Reference proteome</keyword>
<organism evidence="2 3">
    <name type="scientific">Spirobacillus cienkowskii</name>
    <dbReference type="NCBI Taxonomy" id="495820"/>
    <lineage>
        <taxon>Bacteria</taxon>
        <taxon>Pseudomonadati</taxon>
        <taxon>Bdellovibrionota</taxon>
        <taxon>Oligoflexia</taxon>
        <taxon>Silvanigrellales</taxon>
        <taxon>Spirobacillus</taxon>
    </lineage>
</organism>
<reference evidence="2" key="1">
    <citation type="submission" date="2018-04" db="EMBL/GenBank/DDBJ databases">
        <title>Draft genome sequence of the Candidatus Spirobacillus cienkowskii, a pathogen of freshwater Daphnia species, reconstructed from hemolymph metagenomic reads.</title>
        <authorList>
            <person name="Bresciani L."/>
            <person name="Lemos L.N."/>
            <person name="Wale N."/>
            <person name="Lin J.Y."/>
            <person name="Fernandes G.R."/>
            <person name="Duffy M.A."/>
            <person name="Rodrigues J.M."/>
        </authorList>
    </citation>
    <scope>NUCLEOTIDE SEQUENCE [LARGE SCALE GENOMIC DNA]</scope>
    <source>
        <strain evidence="2">Binning01</strain>
    </source>
</reference>
<sequence length="280" mass="33963">MKVINILLKSELQRFYFFNKKFLILFSLLLFTINFLIAYFYKIKYSMIEKILPTFPSFSSYPILFLSEIQAVFLNFMFIIFTANFFYKELDSGFLKFLFLRPISKIQFFITKLIIFYFFLIYVYFVFFISSYVSGFLLLENVEKITFFSSDIEIGYMQWFRNTVIFYILSLITMVPFSLCLIIINYYIKNSFYSIMLTLFFLFLNIIYPFIKNKILYNFGYRNKEDFKMFDYFSLTQFQLSGIVEFINGKNIFYMSIFSVLLLIAFFISSKLYIKMYNKL</sequence>
<proteinExistence type="predicted"/>
<dbReference type="Pfam" id="PF12730">
    <property type="entry name" value="ABC2_membrane_4"/>
    <property type="match status" value="1"/>
</dbReference>
<feature type="transmembrane region" description="Helical" evidence="1">
    <location>
        <begin position="108"/>
        <end position="129"/>
    </location>
</feature>
<accession>A0A369KTZ3</accession>
<evidence type="ECO:0000256" key="1">
    <source>
        <dbReference type="SAM" id="Phobius"/>
    </source>
</evidence>
<gene>
    <name evidence="2" type="ORF">DCC88_03020</name>
</gene>
<keyword evidence="1" id="KW-1133">Transmembrane helix</keyword>
<feature type="transmembrane region" description="Helical" evidence="1">
    <location>
        <begin position="21"/>
        <end position="41"/>
    </location>
</feature>
<dbReference type="Proteomes" id="UP000253934">
    <property type="component" value="Unassembled WGS sequence"/>
</dbReference>
<keyword evidence="1" id="KW-0472">Membrane</keyword>